<comment type="miscellaneous">
    <text evidence="17">Bacitracin is thought to be involved in the inhibition of peptidoglycan synthesis by sequestering undecaprenyl diphosphate, thereby reducing the pool of lipid carrier available.</text>
</comment>
<comment type="catalytic activity">
    <reaction evidence="16 17">
        <text>di-trans,octa-cis-undecaprenyl diphosphate + H2O = di-trans,octa-cis-undecaprenyl phosphate + phosphate + H(+)</text>
        <dbReference type="Rhea" id="RHEA:28094"/>
        <dbReference type="ChEBI" id="CHEBI:15377"/>
        <dbReference type="ChEBI" id="CHEBI:15378"/>
        <dbReference type="ChEBI" id="CHEBI:43474"/>
        <dbReference type="ChEBI" id="CHEBI:58405"/>
        <dbReference type="ChEBI" id="CHEBI:60392"/>
        <dbReference type="EC" id="3.6.1.27"/>
    </reaction>
</comment>
<feature type="transmembrane region" description="Helical" evidence="17">
    <location>
        <begin position="206"/>
        <end position="224"/>
    </location>
</feature>
<feature type="transmembrane region" description="Helical" evidence="17">
    <location>
        <begin position="266"/>
        <end position="284"/>
    </location>
</feature>
<gene>
    <name evidence="17" type="primary">uppP</name>
    <name evidence="18" type="ORF">JF887_08980</name>
</gene>
<dbReference type="GO" id="GO:0009252">
    <property type="term" value="P:peptidoglycan biosynthetic process"/>
    <property type="evidence" value="ECO:0007669"/>
    <property type="project" value="UniProtKB-KW"/>
</dbReference>
<comment type="similarity">
    <text evidence="2 17">Belongs to the UppP family.</text>
</comment>
<evidence type="ECO:0000256" key="14">
    <source>
        <dbReference type="ARBA" id="ARBA00032707"/>
    </source>
</evidence>
<evidence type="ECO:0000256" key="8">
    <source>
        <dbReference type="ARBA" id="ARBA00022960"/>
    </source>
</evidence>
<dbReference type="GO" id="GO:0071555">
    <property type="term" value="P:cell wall organization"/>
    <property type="evidence" value="ECO:0007669"/>
    <property type="project" value="UniProtKB-KW"/>
</dbReference>
<evidence type="ECO:0000256" key="2">
    <source>
        <dbReference type="ARBA" id="ARBA00010621"/>
    </source>
</evidence>
<dbReference type="PANTHER" id="PTHR30622:SF4">
    <property type="entry name" value="UNDECAPRENYL-DIPHOSPHATASE"/>
    <property type="match status" value="1"/>
</dbReference>
<keyword evidence="12 17" id="KW-0046">Antibiotic resistance</keyword>
<evidence type="ECO:0000256" key="12">
    <source>
        <dbReference type="ARBA" id="ARBA00023251"/>
    </source>
</evidence>
<evidence type="ECO:0000256" key="4">
    <source>
        <dbReference type="ARBA" id="ARBA00021581"/>
    </source>
</evidence>
<feature type="transmembrane region" description="Helical" evidence="17">
    <location>
        <begin position="44"/>
        <end position="64"/>
    </location>
</feature>
<feature type="transmembrane region" description="Helical" evidence="17">
    <location>
        <begin position="121"/>
        <end position="140"/>
    </location>
</feature>
<keyword evidence="5 17" id="KW-1003">Cell membrane</keyword>
<dbReference type="Pfam" id="PF02673">
    <property type="entry name" value="BacA"/>
    <property type="match status" value="1"/>
</dbReference>
<evidence type="ECO:0000256" key="13">
    <source>
        <dbReference type="ARBA" id="ARBA00023316"/>
    </source>
</evidence>
<evidence type="ECO:0000256" key="6">
    <source>
        <dbReference type="ARBA" id="ARBA00022692"/>
    </source>
</evidence>
<evidence type="ECO:0000256" key="16">
    <source>
        <dbReference type="ARBA" id="ARBA00047594"/>
    </source>
</evidence>
<dbReference type="HAMAP" id="MF_01006">
    <property type="entry name" value="Undec_diphosphatase"/>
    <property type="match status" value="1"/>
</dbReference>
<keyword evidence="6 17" id="KW-0812">Transmembrane</keyword>
<evidence type="ECO:0000256" key="15">
    <source>
        <dbReference type="ARBA" id="ARBA00032932"/>
    </source>
</evidence>
<evidence type="ECO:0000256" key="17">
    <source>
        <dbReference type="HAMAP-Rule" id="MF_01006"/>
    </source>
</evidence>
<protein>
    <recommendedName>
        <fullName evidence="4 17">Undecaprenyl-diphosphatase</fullName>
        <ecNumber evidence="3 17">3.6.1.27</ecNumber>
    </recommendedName>
    <alternativeName>
        <fullName evidence="15 17">Bacitracin resistance protein</fullName>
    </alternativeName>
    <alternativeName>
        <fullName evidence="14 17">Undecaprenyl pyrophosphate phosphatase</fullName>
    </alternativeName>
</protein>
<dbReference type="PANTHER" id="PTHR30622">
    <property type="entry name" value="UNDECAPRENYL-DIPHOSPHATASE"/>
    <property type="match status" value="1"/>
</dbReference>
<dbReference type="EMBL" id="JAEKNN010000046">
    <property type="protein sequence ID" value="MBJ7609543.1"/>
    <property type="molecule type" value="Genomic_DNA"/>
</dbReference>
<dbReference type="Proteomes" id="UP000614410">
    <property type="component" value="Unassembled WGS sequence"/>
</dbReference>
<dbReference type="GO" id="GO:0046677">
    <property type="term" value="P:response to antibiotic"/>
    <property type="evidence" value="ECO:0007669"/>
    <property type="project" value="UniProtKB-UniRule"/>
</dbReference>
<feature type="transmembrane region" description="Helical" evidence="17">
    <location>
        <begin position="91"/>
        <end position="109"/>
    </location>
</feature>
<keyword evidence="10 17" id="KW-1133">Transmembrane helix</keyword>
<evidence type="ECO:0000256" key="10">
    <source>
        <dbReference type="ARBA" id="ARBA00022989"/>
    </source>
</evidence>
<sequence>MSTALVLFLAVLQGATELFPVSSLGHSVVVPALLRLDVNPAAPSFVPFLAFLHIGTGLALVVLYRDQWWRISRGFVTASLRGRIDSGDERLAMLLVVATIPAGVVGFLLETPLKSLFAHPRVAAGFLILNGAVLASAELLRRRAERAGGVERPSAREARFGTLEQLSFVRAGLVGFFQVLALLPGVSRSGVTMAGGLVGGLRHGEAVRFSFLLATPIILAAGILEVPQLPGSGAPFGLYAVGAVVAGLIAYASARLLVKYFEIGRLDPFAAYCAILGVTGLILLH</sequence>
<dbReference type="GO" id="GO:0050380">
    <property type="term" value="F:undecaprenyl-diphosphatase activity"/>
    <property type="evidence" value="ECO:0007669"/>
    <property type="project" value="UniProtKB-UniRule"/>
</dbReference>
<keyword evidence="7 17" id="KW-0378">Hydrolase</keyword>
<evidence type="ECO:0000256" key="9">
    <source>
        <dbReference type="ARBA" id="ARBA00022984"/>
    </source>
</evidence>
<comment type="caution">
    <text evidence="18">The sequence shown here is derived from an EMBL/GenBank/DDBJ whole genome shotgun (WGS) entry which is preliminary data.</text>
</comment>
<dbReference type="AlphaFoldDB" id="A0A934KMG6"/>
<name>A0A934KMG6_9BACT</name>
<evidence type="ECO:0000256" key="7">
    <source>
        <dbReference type="ARBA" id="ARBA00022801"/>
    </source>
</evidence>
<keyword evidence="9 17" id="KW-0573">Peptidoglycan synthesis</keyword>
<evidence type="ECO:0000256" key="3">
    <source>
        <dbReference type="ARBA" id="ARBA00012374"/>
    </source>
</evidence>
<dbReference type="InterPro" id="IPR003824">
    <property type="entry name" value="UppP"/>
</dbReference>
<evidence type="ECO:0000313" key="18">
    <source>
        <dbReference type="EMBL" id="MBJ7609543.1"/>
    </source>
</evidence>
<keyword evidence="8 17" id="KW-0133">Cell shape</keyword>
<comment type="subcellular location">
    <subcellularLocation>
        <location evidence="1 17">Cell membrane</location>
        <topology evidence="1 17">Multi-pass membrane protein</topology>
    </subcellularLocation>
</comment>
<organism evidence="18 19">
    <name type="scientific">Candidatus Amunia macphersoniae</name>
    <dbReference type="NCBI Taxonomy" id="3127014"/>
    <lineage>
        <taxon>Bacteria</taxon>
        <taxon>Bacillati</taxon>
        <taxon>Candidatus Dormiibacterota</taxon>
        <taxon>Candidatus Dormibacteria</taxon>
        <taxon>Candidatus Aeolococcales</taxon>
        <taxon>Candidatus Aeolococcaceae</taxon>
        <taxon>Candidatus Amunia</taxon>
    </lineage>
</organism>
<keyword evidence="13 17" id="KW-0961">Cell wall biogenesis/degradation</keyword>
<dbReference type="EC" id="3.6.1.27" evidence="3 17"/>
<comment type="function">
    <text evidence="17">Catalyzes the dephosphorylation of undecaprenyl diphosphate (UPP). Confers resistance to bacitracin.</text>
</comment>
<keyword evidence="11 17" id="KW-0472">Membrane</keyword>
<reference evidence="18 19" key="1">
    <citation type="submission" date="2020-10" db="EMBL/GenBank/DDBJ databases">
        <title>Ca. Dormibacterota MAGs.</title>
        <authorList>
            <person name="Montgomery K."/>
        </authorList>
    </citation>
    <scope>NUCLEOTIDE SEQUENCE [LARGE SCALE GENOMIC DNA]</scope>
    <source>
        <strain evidence="18">Mitchell_Peninsula_5</strain>
    </source>
</reference>
<evidence type="ECO:0000256" key="11">
    <source>
        <dbReference type="ARBA" id="ARBA00023136"/>
    </source>
</evidence>
<evidence type="ECO:0000256" key="5">
    <source>
        <dbReference type="ARBA" id="ARBA00022475"/>
    </source>
</evidence>
<evidence type="ECO:0000256" key="1">
    <source>
        <dbReference type="ARBA" id="ARBA00004651"/>
    </source>
</evidence>
<dbReference type="GO" id="GO:0008360">
    <property type="term" value="P:regulation of cell shape"/>
    <property type="evidence" value="ECO:0007669"/>
    <property type="project" value="UniProtKB-KW"/>
</dbReference>
<proteinExistence type="inferred from homology"/>
<accession>A0A934KMG6</accession>
<feature type="transmembrane region" description="Helical" evidence="17">
    <location>
        <begin position="236"/>
        <end position="254"/>
    </location>
</feature>
<dbReference type="GO" id="GO:0005886">
    <property type="term" value="C:plasma membrane"/>
    <property type="evidence" value="ECO:0007669"/>
    <property type="project" value="UniProtKB-SubCell"/>
</dbReference>
<evidence type="ECO:0000313" key="19">
    <source>
        <dbReference type="Proteomes" id="UP000614410"/>
    </source>
</evidence>